<dbReference type="EMBL" id="KQ976509">
    <property type="protein sequence ID" value="KYM82639.1"/>
    <property type="molecule type" value="Genomic_DNA"/>
</dbReference>
<dbReference type="AlphaFoldDB" id="A0A195BEK1"/>
<keyword evidence="1" id="KW-0472">Membrane</keyword>
<proteinExistence type="predicted"/>
<gene>
    <name evidence="2" type="ORF">ALC53_06814</name>
</gene>
<keyword evidence="3" id="KW-1185">Reference proteome</keyword>
<reference evidence="2 3" key="1">
    <citation type="submission" date="2015-09" db="EMBL/GenBank/DDBJ databases">
        <title>Atta colombica WGS genome.</title>
        <authorList>
            <person name="Nygaard S."/>
            <person name="Hu H."/>
            <person name="Boomsma J."/>
            <person name="Zhang G."/>
        </authorList>
    </citation>
    <scope>NUCLEOTIDE SEQUENCE [LARGE SCALE GENOMIC DNA]</scope>
    <source>
        <strain evidence="2">Treedump-2</strain>
        <tissue evidence="2">Whole body</tissue>
    </source>
</reference>
<organism evidence="2 3">
    <name type="scientific">Atta colombica</name>
    <dbReference type="NCBI Taxonomy" id="520822"/>
    <lineage>
        <taxon>Eukaryota</taxon>
        <taxon>Metazoa</taxon>
        <taxon>Ecdysozoa</taxon>
        <taxon>Arthropoda</taxon>
        <taxon>Hexapoda</taxon>
        <taxon>Insecta</taxon>
        <taxon>Pterygota</taxon>
        <taxon>Neoptera</taxon>
        <taxon>Endopterygota</taxon>
        <taxon>Hymenoptera</taxon>
        <taxon>Apocrita</taxon>
        <taxon>Aculeata</taxon>
        <taxon>Formicoidea</taxon>
        <taxon>Formicidae</taxon>
        <taxon>Myrmicinae</taxon>
        <taxon>Atta</taxon>
    </lineage>
</organism>
<sequence length="97" mass="11038">MEMGEAGRFTATCRLQQGEHKGFRNLEGHRETESPPLLLSLEGSLICYSIKRYQSVSLHVRLVLLLFASGATTVYTQIYRTINQHYPIGCNAREELH</sequence>
<evidence type="ECO:0000313" key="2">
    <source>
        <dbReference type="EMBL" id="KYM82639.1"/>
    </source>
</evidence>
<feature type="transmembrane region" description="Helical" evidence="1">
    <location>
        <begin position="58"/>
        <end position="78"/>
    </location>
</feature>
<evidence type="ECO:0000313" key="3">
    <source>
        <dbReference type="Proteomes" id="UP000078540"/>
    </source>
</evidence>
<keyword evidence="1" id="KW-0812">Transmembrane</keyword>
<evidence type="ECO:0000256" key="1">
    <source>
        <dbReference type="SAM" id="Phobius"/>
    </source>
</evidence>
<name>A0A195BEK1_9HYME</name>
<dbReference type="Proteomes" id="UP000078540">
    <property type="component" value="Unassembled WGS sequence"/>
</dbReference>
<keyword evidence="1" id="KW-1133">Transmembrane helix</keyword>
<protein>
    <submittedName>
        <fullName evidence="2">Uncharacterized protein</fullName>
    </submittedName>
</protein>
<accession>A0A195BEK1</accession>